<dbReference type="RefSeq" id="WP_004378886.1">
    <property type="nucleotide sequence ID" value="NZ_GL349582.1"/>
</dbReference>
<dbReference type="Proteomes" id="UP000003805">
    <property type="component" value="Unassembled WGS sequence"/>
</dbReference>
<dbReference type="eggNOG" id="ENOG502Z97X">
    <property type="taxonomic scope" value="Bacteria"/>
</dbReference>
<reference evidence="1 2" key="1">
    <citation type="submission" date="2010-02" db="EMBL/GenBank/DDBJ databases">
        <title>The Genome Sequence of Prevotella oris strain C735.</title>
        <authorList>
            <consortium name="The Broad Institute Genome Sequencing Platform"/>
            <person name="Ward D."/>
            <person name="Feldgarden M."/>
            <person name="Earl A."/>
            <person name="Young S.K."/>
            <person name="Zeng Q."/>
            <person name="Koehrsen M."/>
            <person name="Alvarado L."/>
            <person name="Berlin A."/>
            <person name="Bochicchio J."/>
            <person name="Borenstein D."/>
            <person name="Chapman S.B."/>
            <person name="Chen Z."/>
            <person name="Engels R."/>
            <person name="Freedman E."/>
            <person name="Gellesch M."/>
            <person name="Goldberg J."/>
            <person name="Griggs A."/>
            <person name="Gujja S."/>
            <person name="Heilman E."/>
            <person name="Heiman D."/>
            <person name="Hepburn T."/>
            <person name="Howarth C."/>
            <person name="Jen D."/>
            <person name="Larson L."/>
            <person name="Mehta T."/>
            <person name="Park D."/>
            <person name="Pearson M."/>
            <person name="Roberts A."/>
            <person name="Saif S."/>
            <person name="Shea T."/>
            <person name="Shenoy N."/>
            <person name="Sisk P."/>
            <person name="Stolte C."/>
            <person name="Sykes S."/>
            <person name="Thomson T."/>
            <person name="Walk T."/>
            <person name="White J."/>
            <person name="Yandava C."/>
            <person name="Sibley C.D."/>
            <person name="Field T.R."/>
            <person name="Grinwis M."/>
            <person name="Eshaghurshan C.S."/>
            <person name="Surette M.G."/>
            <person name="Haas B."/>
            <person name="Nusbaum C."/>
            <person name="Birren B."/>
        </authorList>
    </citation>
    <scope>NUCLEOTIDE SEQUENCE [LARGE SCALE GENOMIC DNA]</scope>
    <source>
        <strain evidence="1 2">C735</strain>
    </source>
</reference>
<dbReference type="HOGENOM" id="CLU_741581_0_0_10"/>
<evidence type="ECO:0000313" key="1">
    <source>
        <dbReference type="EMBL" id="EFI47365.1"/>
    </source>
</evidence>
<dbReference type="EMBL" id="GL349582">
    <property type="protein sequence ID" value="EFI47365.1"/>
    <property type="molecule type" value="Genomic_DNA"/>
</dbReference>
<evidence type="ECO:0000313" key="2">
    <source>
        <dbReference type="Proteomes" id="UP000003805"/>
    </source>
</evidence>
<sequence>MNPYIYLRALKHADHTVFCVSDGQKSYYDPQFNRAVPYSSGQQVKRSILQMVVDELNVPMAPVTFNYNINTKKELENKEPWSPCDPTYIDQLLGGWMKAAGDGPTLKRRSPLSISSMRALHPLLSGLYKENLTFDRSDRPDYHPVNVRVAGSDRVLTEEEVEKYLQDYNRTLPRRNWIPDNKRASGLFIADVAIDLRTLFCVSVNQHEPELTKEKIEELKENGWIESENIFGRCLVLPKDKRDEIIPALAHGLINWRITSNQSRTFSLMETLAVAISDNASSIPASIRAKLVDNGENPKAIPIIDEAVGADVFVTLPCAAYVQTESENVDALKKAEQRLIELMRAFDYEKQL</sequence>
<dbReference type="AlphaFoldDB" id="D7NGF1"/>
<gene>
    <name evidence="1" type="ORF">HMPREF0665_02667</name>
</gene>
<name>D7NGF1_9BACT</name>
<protein>
    <recommendedName>
        <fullName evidence="3">CRISPR-associated protein Cas7</fullName>
    </recommendedName>
</protein>
<organism evidence="1 2">
    <name type="scientific">Segatella oris C735</name>
    <dbReference type="NCBI Taxonomy" id="563008"/>
    <lineage>
        <taxon>Bacteria</taxon>
        <taxon>Pseudomonadati</taxon>
        <taxon>Bacteroidota</taxon>
        <taxon>Bacteroidia</taxon>
        <taxon>Bacteroidales</taxon>
        <taxon>Prevotellaceae</taxon>
        <taxon>Segatella</taxon>
    </lineage>
</organism>
<keyword evidence="2" id="KW-1185">Reference proteome</keyword>
<proteinExistence type="predicted"/>
<evidence type="ECO:0008006" key="3">
    <source>
        <dbReference type="Google" id="ProtNLM"/>
    </source>
</evidence>
<accession>D7NGF1</accession>